<accession>A0A8D9DAX0</accession>
<reference evidence="1 2" key="1">
    <citation type="submission" date="2021-07" db="EMBL/GenBank/DDBJ databases">
        <authorList>
            <consortium name="Genoscope - CEA"/>
            <person name="William W."/>
        </authorList>
    </citation>
    <scope>NUCLEOTIDE SEQUENCE [LARGE SCALE GENOMIC DNA]</scope>
</reference>
<feature type="non-terminal residue" evidence="1">
    <location>
        <position position="272"/>
    </location>
</feature>
<gene>
    <name evidence="1" type="ORF">BRAPAZ1V2_A06P44060.2</name>
</gene>
<evidence type="ECO:0000313" key="2">
    <source>
        <dbReference type="Proteomes" id="UP000694005"/>
    </source>
</evidence>
<dbReference type="EMBL" id="LS974622">
    <property type="protein sequence ID" value="CAG7872166.1"/>
    <property type="molecule type" value="Genomic_DNA"/>
</dbReference>
<dbReference type="Proteomes" id="UP000694005">
    <property type="component" value="Chromosome A06"/>
</dbReference>
<dbReference type="PANTHER" id="PTHR33116:SF80">
    <property type="entry name" value="REVERSE TRANSCRIPTASE ZINC-BINDING DOMAIN-CONTAINING PROTEIN"/>
    <property type="match status" value="1"/>
</dbReference>
<dbReference type="Gramene" id="A06p44060.2_BraZ1">
    <property type="protein sequence ID" value="A06p44060.2_BraZ1.CDS"/>
    <property type="gene ID" value="A06g44060.2_BraZ1"/>
</dbReference>
<organism evidence="1 2">
    <name type="scientific">Brassica campestris</name>
    <name type="common">Field mustard</name>
    <dbReference type="NCBI Taxonomy" id="3711"/>
    <lineage>
        <taxon>Eukaryota</taxon>
        <taxon>Viridiplantae</taxon>
        <taxon>Streptophyta</taxon>
        <taxon>Embryophyta</taxon>
        <taxon>Tracheophyta</taxon>
        <taxon>Spermatophyta</taxon>
        <taxon>Magnoliopsida</taxon>
        <taxon>eudicotyledons</taxon>
        <taxon>Gunneridae</taxon>
        <taxon>Pentapetalae</taxon>
        <taxon>rosids</taxon>
        <taxon>malvids</taxon>
        <taxon>Brassicales</taxon>
        <taxon>Brassicaceae</taxon>
        <taxon>Brassiceae</taxon>
        <taxon>Brassica</taxon>
    </lineage>
</organism>
<name>A0A8D9DAX0_BRACM</name>
<protein>
    <recommendedName>
        <fullName evidence="3">Reverse transcriptase zinc-binding domain-containing protein</fullName>
    </recommendedName>
</protein>
<proteinExistence type="predicted"/>
<dbReference type="AlphaFoldDB" id="A0A8D9DAX0"/>
<evidence type="ECO:0008006" key="3">
    <source>
        <dbReference type="Google" id="ProtNLM"/>
    </source>
</evidence>
<dbReference type="PANTHER" id="PTHR33116">
    <property type="entry name" value="REVERSE TRANSCRIPTASE ZINC-BINDING DOMAIN-CONTAINING PROTEIN-RELATED-RELATED"/>
    <property type="match status" value="1"/>
</dbReference>
<evidence type="ECO:0000313" key="1">
    <source>
        <dbReference type="EMBL" id="CAG7872166.1"/>
    </source>
</evidence>
<sequence length="272" mass="31636">LPKACVVKINSMCSAFLWKGNLDAHSTARVAWTTVCKPKEEGGLGVKDLLTWNKACCLRLIWLLFFRPDSVWVSWFKEVILKGSVSNYWTTNPSQKFSWLANKLLKLRSVAYPLIHIQIQNGEHGRFWIDNWSPFGKLQDYLEGGRSRLGIPLKATLASLYRNGTWQLPAARTENQLQVLTFITTINFNSQPDQYMLSLSPVASTMRSLTLLGWQACFYWIWNERNNRLHANQFRSLDSLFSIIDHQIRNKIQSFRETNPRRSSQMMQRWFG</sequence>